<dbReference type="EMBL" id="CP001810">
    <property type="protein sequence ID" value="ADL34169.1"/>
    <property type="molecule type" value="Genomic_DNA"/>
</dbReference>
<keyword evidence="1" id="KW-1133">Transmembrane helix</keyword>
<accession>E0RUX8</accession>
<name>E0RUX8_BUTPB</name>
<sequence>MRRRTIMWNRKEVKEKGKANFKKNYGRSVLVALIYSIFFISTSSISSKTSAEQLQNNLETNPDFVYIFMATMAVLSALICIMTILDIFLLNPLEVGCMRFFLKNQDVEGDFGELGFAYKNNYLNSVLALFLRSIIVSIFFFLLVIPGWILTYSYRMVPFILADDPNVSAIDALKRSRAMMKGHKWNAFVYDLSFIGWFFLSFITLGIVGIFYVNPYKHNADAALYQAIRG</sequence>
<dbReference type="STRING" id="515622.bpr_I1432"/>
<dbReference type="HOGENOM" id="CLU_045673_0_0_9"/>
<dbReference type="InterPro" id="IPR010380">
    <property type="entry name" value="DUF975"/>
</dbReference>
<dbReference type="Proteomes" id="UP000001299">
    <property type="component" value="Chromosome 1"/>
</dbReference>
<organism evidence="2 3">
    <name type="scientific">Butyrivibrio proteoclasticus (strain ATCC 51982 / DSM 14932 / B316)</name>
    <name type="common">Clostridium proteoclasticum</name>
    <dbReference type="NCBI Taxonomy" id="515622"/>
    <lineage>
        <taxon>Bacteria</taxon>
        <taxon>Bacillati</taxon>
        <taxon>Bacillota</taxon>
        <taxon>Clostridia</taxon>
        <taxon>Lachnospirales</taxon>
        <taxon>Lachnospiraceae</taxon>
        <taxon>Butyrivibrio</taxon>
    </lineage>
</organism>
<reference evidence="2 3" key="1">
    <citation type="journal article" date="2010" name="PLoS ONE">
        <title>The glycobiome of the rumen bacterium Butyrivibrio proteoclasticus B316(T) highlights adaptation to a polysaccharide-rich environment.</title>
        <authorList>
            <person name="Kelly W.J."/>
            <person name="Leahy S.C."/>
            <person name="Altermann E."/>
            <person name="Yeoman C.J."/>
            <person name="Dunne J.C."/>
            <person name="Kong Z."/>
            <person name="Pacheco D.M."/>
            <person name="Li D."/>
            <person name="Noel S.J."/>
            <person name="Moon C.D."/>
            <person name="Cookson A.L."/>
            <person name="Attwood G.T."/>
        </authorList>
    </citation>
    <scope>NUCLEOTIDE SEQUENCE [LARGE SCALE GENOMIC DNA]</scope>
    <source>
        <strain evidence="3">ATCC 51982 / DSM 14932 / B316</strain>
    </source>
</reference>
<dbReference type="PANTHER" id="PTHR40076">
    <property type="entry name" value="MEMBRANE PROTEIN-RELATED"/>
    <property type="match status" value="1"/>
</dbReference>
<feature type="transmembrane region" description="Helical" evidence="1">
    <location>
        <begin position="67"/>
        <end position="90"/>
    </location>
</feature>
<keyword evidence="1" id="KW-0472">Membrane</keyword>
<evidence type="ECO:0000313" key="3">
    <source>
        <dbReference type="Proteomes" id="UP000001299"/>
    </source>
</evidence>
<dbReference type="AlphaFoldDB" id="E0RUX8"/>
<proteinExistence type="predicted"/>
<evidence type="ECO:0000313" key="2">
    <source>
        <dbReference type="EMBL" id="ADL34169.1"/>
    </source>
</evidence>
<dbReference type="KEGG" id="bpb:bpr_I1432"/>
<feature type="transmembrane region" description="Helical" evidence="1">
    <location>
        <begin position="194"/>
        <end position="213"/>
    </location>
</feature>
<evidence type="ECO:0000256" key="1">
    <source>
        <dbReference type="SAM" id="Phobius"/>
    </source>
</evidence>
<keyword evidence="1" id="KW-0812">Transmembrane</keyword>
<dbReference type="PANTHER" id="PTHR40076:SF1">
    <property type="entry name" value="MEMBRANE PROTEIN"/>
    <property type="match status" value="1"/>
</dbReference>
<dbReference type="eggNOG" id="COG5523">
    <property type="taxonomic scope" value="Bacteria"/>
</dbReference>
<keyword evidence="3" id="KW-1185">Reference proteome</keyword>
<gene>
    <name evidence="2" type="ordered locus">bpr_I1432</name>
</gene>
<evidence type="ECO:0008006" key="4">
    <source>
        <dbReference type="Google" id="ProtNLM"/>
    </source>
</evidence>
<protein>
    <recommendedName>
        <fullName evidence="4">DUF975 family protein</fullName>
    </recommendedName>
</protein>
<dbReference type="Pfam" id="PF06161">
    <property type="entry name" value="DUF975"/>
    <property type="match status" value="1"/>
</dbReference>
<feature type="transmembrane region" description="Helical" evidence="1">
    <location>
        <begin position="129"/>
        <end position="149"/>
    </location>
</feature>